<dbReference type="OrthoDB" id="3176171at2759"/>
<feature type="coiled-coil region" evidence="7">
    <location>
        <begin position="1855"/>
        <end position="1981"/>
    </location>
</feature>
<keyword evidence="5 7" id="KW-0175">Coiled coil</keyword>
<feature type="compositionally biased region" description="Polar residues" evidence="8">
    <location>
        <begin position="293"/>
        <end position="308"/>
    </location>
</feature>
<evidence type="ECO:0000256" key="3">
    <source>
        <dbReference type="ARBA" id="ARBA00022741"/>
    </source>
</evidence>
<sequence>MAPSSNAGATTSVQVALRIRPPTKQDTISIPTRFQRTVVHAISNQVVSVDPANTAQNPNSSSTGLAATSTPSKKQTFAFDQVHGPETSQYDLYKETAAPLLSRFLEGFNCTILAYGQTSSGKTYSMTGMDLDADPSDPYNGMGIIPRSIHEIFSRAAALKEERGGAWSYNIKGSFIELYNEELIDLLSYDDAAGGRRDVQIREDKHGHIIWDGLREVAVRNTNEVMTLIRQGTAIRRTKETDMNAQSSRSHAIFSLTLTQRKYTGSGAPPRSATPVSGGGVRSPSRLARPVSHQFNGTGNSTRVSSPTFGRPPTPSFATAMGRGGSLRPSSALGSHSADGRAKNVDDEPGEWVTVVSKFHFVDLAGSERLKRTAAAGERVKEGISINSGLLALGNVISALGDPSRAKSHTASHIPYRDSKLTRLLQDSLGGNAHTLMIACVSPAEWNAGETVNTLKYANRARNIKNRAVVNEKEEGWDDLEWLQSMVARLRKEVKSLKEGGASGIRSDAGEVEGASKKVLTQMVELQSNYEDLRAKFVERTEELTRLRRELGERQRNSIGGAVSATARYEEIVGPVIEEYEKTISAMEAELSLNRAALRHTNDLVEEKEEELSQLTERHSATEMYVEELKSRVSKLSEREASTEAYIRDLEDKIKQQEDTTISSSESVSDLKREIARFKESEGQSAQYIAELEARLARCDESILNLRAQVEKLENDSEAKQREVEILQARLDSILQDGESWRSDLEDREKRVRDLEVRMEEWQARRLEANNDRARLGDINAEVQKARRSLEVDMAQAAKAIKIVHTESSDAEDEQGDDGDESLHHQLKSLRETHAATLADLSSVTSKYRDALKEISDLAAQINEIKLGSPDGSDSPERASETPVTRRRPGMRSREPNDTQVNAAGRQLFFRQAASTESLRSRSLSQSQSLSQELYSARSRMLSSPEINGPSSIGVGHVFGHAGRHSPGGLRPNLSISLPIGPGHERSVPSLEKEIMRLQEVLKEREAEITTLESALKDKERHPMEQKDIMGNGHRDSRRGSDLSPQIMNQINAIRKSMEIRKPPSDLAIDNEPLDRLNELMLSMAQKEAQHREEVEELNDQLSQTLNMSTELEALRTEHHDVLADLDALRKREASLLEERALLEEKHEESLKQLKEEHEQALRDKQAEVDTLLEQVKADREQTINAKQAETDALVERSNADHVQKLAGLHCQLTVASGALTKAQQDHEKAFGKLRAEHEKELRKLKEDVERTLSQAKEEHSTELARLASEHNAAINEKEETLHRTEEEYYHALSKLRADHADVLAKKEAEAQATIERLKEEYAGALRMAELAREGSLTESQSQQANLLKQLQDEHSSAIDKKEAAFSDDLRKLKEEHASAFEKRQLDHSASVERLKSKHSSRLAELEVSKNLEIEALQKTLAKTLEQHDAAREALSAEKEEALQKLQEQHSALLSEVQQSQEESLSKLKDEHRIAQEQADATHRQQLQKLREQHAEILSELEKSHEEAFQKLKSELEASQAQKSQLESSQSQMELALTEEKKAHEAAIDSLLKAKTEEILKFKAEHQRIAADLENAKVAALDQHQQDLENMRNQYDSLLVEEREHLSKALAEAEAGFSQERETLRKDHELLLEEVASYKAAADDYIFTQEETRRKHADALAERDKVIASLRENADSLQVEKLRYESELDELRKALDISQLEKQKLAQEAAQRGQLAQELDRHRTLLNEAQADLQKTKEHLTSERSRQEINARDTHVRSPEPVIPSRVTPDRRTAMSKLPPLTPPPSVPPPPAPKSVPPLPTAVPLDVANSVSTQSNTTLRSSGSSRESNPDSPATSTAGTSIAGAVVDPKIAAQLDEQAKHIEEQEVMIKTLNKQLSHCESDLQAHIDLVSTLETSLGDSEKNLRKARMQATELARERDNLNSRLEVMRRELEDARREVTVVRRSVIEEKQSLESRLDEERRAKERVRQQLDMRVEELQKRKSKFVCL</sequence>
<dbReference type="SUPFAM" id="SSF52540">
    <property type="entry name" value="P-loop containing nucleoside triphosphate hydrolases"/>
    <property type="match status" value="1"/>
</dbReference>
<feature type="compositionally biased region" description="Pro residues" evidence="8">
    <location>
        <begin position="1780"/>
        <end position="1801"/>
    </location>
</feature>
<feature type="coiled-coil region" evidence="7">
    <location>
        <begin position="1414"/>
        <end position="1529"/>
    </location>
</feature>
<keyword evidence="4 6" id="KW-0067">ATP-binding</keyword>
<organism evidence="10 11">
    <name type="scientific">Sanghuangporus baumii</name>
    <name type="common">Phellinus baumii</name>
    <dbReference type="NCBI Taxonomy" id="108892"/>
    <lineage>
        <taxon>Eukaryota</taxon>
        <taxon>Fungi</taxon>
        <taxon>Dikarya</taxon>
        <taxon>Basidiomycota</taxon>
        <taxon>Agaricomycotina</taxon>
        <taxon>Agaricomycetes</taxon>
        <taxon>Hymenochaetales</taxon>
        <taxon>Hymenochaetaceae</taxon>
        <taxon>Sanghuangporus</taxon>
    </lineage>
</organism>
<dbReference type="Gene3D" id="3.40.850.10">
    <property type="entry name" value="Kinesin motor domain"/>
    <property type="match status" value="1"/>
</dbReference>
<reference evidence="10" key="1">
    <citation type="submission" date="2016-06" db="EMBL/GenBank/DDBJ databases">
        <title>Draft Genome sequence of the fungus Inonotus baumii.</title>
        <authorList>
            <person name="Zhu H."/>
            <person name="Lin W."/>
        </authorList>
    </citation>
    <scope>NUCLEOTIDE SEQUENCE</scope>
    <source>
        <strain evidence="10">821</strain>
    </source>
</reference>
<evidence type="ECO:0000256" key="7">
    <source>
        <dbReference type="SAM" id="Coils"/>
    </source>
</evidence>
<dbReference type="GO" id="GO:0008017">
    <property type="term" value="F:microtubule binding"/>
    <property type="evidence" value="ECO:0007669"/>
    <property type="project" value="InterPro"/>
</dbReference>
<dbReference type="PANTHER" id="PTHR47969">
    <property type="entry name" value="CHROMOSOME-ASSOCIATED KINESIN KIF4A-RELATED"/>
    <property type="match status" value="1"/>
</dbReference>
<feature type="binding site" evidence="6">
    <location>
        <begin position="116"/>
        <end position="123"/>
    </location>
    <ligand>
        <name>ATP</name>
        <dbReference type="ChEBI" id="CHEBI:30616"/>
    </ligand>
</feature>
<dbReference type="Gene3D" id="1.10.287.1490">
    <property type="match status" value="1"/>
</dbReference>
<keyword evidence="11" id="KW-1185">Reference proteome</keyword>
<evidence type="ECO:0000313" key="11">
    <source>
        <dbReference type="Proteomes" id="UP000757232"/>
    </source>
</evidence>
<dbReference type="GO" id="GO:0051231">
    <property type="term" value="P:spindle elongation"/>
    <property type="evidence" value="ECO:0007669"/>
    <property type="project" value="TreeGrafter"/>
</dbReference>
<comment type="subcellular location">
    <subcellularLocation>
        <location evidence="1">Cytoplasm</location>
    </subcellularLocation>
</comment>
<feature type="region of interest" description="Disordered" evidence="8">
    <location>
        <begin position="262"/>
        <end position="346"/>
    </location>
</feature>
<comment type="caution">
    <text evidence="10">The sequence shown here is derived from an EMBL/GenBank/DDBJ whole genome shotgun (WGS) entry which is preliminary data.</text>
</comment>
<feature type="coiled-coil region" evidence="7">
    <location>
        <begin position="1077"/>
        <end position="1182"/>
    </location>
</feature>
<dbReference type="InterPro" id="IPR027417">
    <property type="entry name" value="P-loop_NTPase"/>
</dbReference>
<dbReference type="GO" id="GO:0003777">
    <property type="term" value="F:microtubule motor activity"/>
    <property type="evidence" value="ECO:0007669"/>
    <property type="project" value="InterPro"/>
</dbReference>
<proteinExistence type="inferred from homology"/>
<dbReference type="SMART" id="SM00129">
    <property type="entry name" value="KISc"/>
    <property type="match status" value="1"/>
</dbReference>
<dbReference type="GO" id="GO:0007018">
    <property type="term" value="P:microtubule-based movement"/>
    <property type="evidence" value="ECO:0007669"/>
    <property type="project" value="InterPro"/>
</dbReference>
<feature type="coiled-coil region" evidence="7">
    <location>
        <begin position="577"/>
        <end position="660"/>
    </location>
</feature>
<dbReference type="Proteomes" id="UP000757232">
    <property type="component" value="Unassembled WGS sequence"/>
</dbReference>
<dbReference type="PRINTS" id="PR00380">
    <property type="entry name" value="KINESINHEAVY"/>
</dbReference>
<feature type="domain" description="Kinesin motor" evidence="9">
    <location>
        <begin position="12"/>
        <end position="464"/>
    </location>
</feature>
<evidence type="ECO:0000256" key="1">
    <source>
        <dbReference type="ARBA" id="ARBA00004496"/>
    </source>
</evidence>
<dbReference type="EMBL" id="LNZH02000199">
    <property type="protein sequence ID" value="OCB86667.1"/>
    <property type="molecule type" value="Genomic_DNA"/>
</dbReference>
<evidence type="ECO:0000256" key="5">
    <source>
        <dbReference type="ARBA" id="ARBA00023054"/>
    </source>
</evidence>
<dbReference type="GO" id="GO:0005524">
    <property type="term" value="F:ATP binding"/>
    <property type="evidence" value="ECO:0007669"/>
    <property type="project" value="UniProtKB-UniRule"/>
</dbReference>
<keyword evidence="2" id="KW-0963">Cytoplasm</keyword>
<accession>A0A9Q5HVA8</accession>
<evidence type="ECO:0000259" key="9">
    <source>
        <dbReference type="PROSITE" id="PS50067"/>
    </source>
</evidence>
<evidence type="ECO:0000313" key="10">
    <source>
        <dbReference type="EMBL" id="OCB86667.1"/>
    </source>
</evidence>
<comment type="similarity">
    <text evidence="6">Belongs to the TRAFAC class myosin-kinesin ATPase superfamily. Kinesin family.</text>
</comment>
<feature type="coiled-coil region" evidence="7">
    <location>
        <begin position="689"/>
        <end position="772"/>
    </location>
</feature>
<feature type="coiled-coil region" evidence="7">
    <location>
        <begin position="480"/>
        <end position="550"/>
    </location>
</feature>
<evidence type="ECO:0000256" key="6">
    <source>
        <dbReference type="PROSITE-ProRule" id="PRU00283"/>
    </source>
</evidence>
<evidence type="ECO:0000256" key="8">
    <source>
        <dbReference type="SAM" id="MobiDB-lite"/>
    </source>
</evidence>
<dbReference type="GO" id="GO:0007052">
    <property type="term" value="P:mitotic spindle organization"/>
    <property type="evidence" value="ECO:0007669"/>
    <property type="project" value="TreeGrafter"/>
</dbReference>
<feature type="region of interest" description="Disordered" evidence="8">
    <location>
        <begin position="1733"/>
        <end position="1842"/>
    </location>
</feature>
<keyword evidence="6" id="KW-0505">Motor protein</keyword>
<feature type="region of interest" description="Disordered" evidence="8">
    <location>
        <begin position="866"/>
        <end position="903"/>
    </location>
</feature>
<dbReference type="GO" id="GO:0005737">
    <property type="term" value="C:cytoplasm"/>
    <property type="evidence" value="ECO:0007669"/>
    <property type="project" value="UniProtKB-SubCell"/>
</dbReference>
<dbReference type="PROSITE" id="PS50067">
    <property type="entry name" value="KINESIN_MOTOR_2"/>
    <property type="match status" value="1"/>
</dbReference>
<feature type="compositionally biased region" description="Basic and acidic residues" evidence="8">
    <location>
        <begin position="1734"/>
        <end position="1758"/>
    </location>
</feature>
<evidence type="ECO:0000256" key="4">
    <source>
        <dbReference type="ARBA" id="ARBA00022840"/>
    </source>
</evidence>
<feature type="compositionally biased region" description="Acidic residues" evidence="8">
    <location>
        <begin position="809"/>
        <end position="820"/>
    </location>
</feature>
<feature type="region of interest" description="Disordered" evidence="8">
    <location>
        <begin position="803"/>
        <end position="822"/>
    </location>
</feature>
<dbReference type="PANTHER" id="PTHR47969:SF15">
    <property type="entry name" value="CHROMOSOME-ASSOCIATED KINESIN KIF4A-RELATED"/>
    <property type="match status" value="1"/>
</dbReference>
<feature type="compositionally biased region" description="Polar residues" evidence="8">
    <location>
        <begin position="1809"/>
        <end position="1833"/>
    </location>
</feature>
<dbReference type="InterPro" id="IPR019821">
    <property type="entry name" value="Kinesin_motor_CS"/>
</dbReference>
<feature type="region of interest" description="Disordered" evidence="8">
    <location>
        <begin position="1019"/>
        <end position="1044"/>
    </location>
</feature>
<gene>
    <name evidence="10" type="ORF">A7U60_g6125</name>
</gene>
<dbReference type="Pfam" id="PF00225">
    <property type="entry name" value="Kinesin"/>
    <property type="match status" value="2"/>
</dbReference>
<dbReference type="InterPro" id="IPR001752">
    <property type="entry name" value="Kinesin_motor_dom"/>
</dbReference>
<keyword evidence="3 6" id="KW-0547">Nucleotide-binding</keyword>
<protein>
    <submittedName>
        <fullName evidence="10">Kinesin</fullName>
    </submittedName>
</protein>
<dbReference type="PROSITE" id="PS00411">
    <property type="entry name" value="KINESIN_MOTOR_1"/>
    <property type="match status" value="1"/>
</dbReference>
<dbReference type="InterPro" id="IPR027640">
    <property type="entry name" value="Kinesin-like_fam"/>
</dbReference>
<dbReference type="InterPro" id="IPR036961">
    <property type="entry name" value="Kinesin_motor_dom_sf"/>
</dbReference>
<feature type="coiled-coil region" evidence="7">
    <location>
        <begin position="1574"/>
        <end position="1641"/>
    </location>
</feature>
<name>A0A9Q5HVA8_SANBA</name>
<feature type="region of interest" description="Disordered" evidence="8">
    <location>
        <begin position="50"/>
        <end position="70"/>
    </location>
</feature>
<evidence type="ECO:0000256" key="2">
    <source>
        <dbReference type="ARBA" id="ARBA00022490"/>
    </source>
</evidence>
<feature type="compositionally biased region" description="Basic and acidic residues" evidence="8">
    <location>
        <begin position="1019"/>
        <end position="1041"/>
    </location>
</feature>
<feature type="coiled-coil region" evidence="7">
    <location>
        <begin position="1235"/>
        <end position="1328"/>
    </location>
</feature>
<dbReference type="GO" id="GO:0005875">
    <property type="term" value="C:microtubule associated complex"/>
    <property type="evidence" value="ECO:0007669"/>
    <property type="project" value="TreeGrafter"/>
</dbReference>